<keyword evidence="7 14" id="KW-0378">Hydrolase</keyword>
<evidence type="ECO:0000256" key="9">
    <source>
        <dbReference type="ARBA" id="ARBA00022989"/>
    </source>
</evidence>
<protein>
    <submittedName>
        <fullName evidence="14">Stage IV sporulation protein FB</fullName>
        <ecNumber evidence="14">3.4.24.-</ecNumber>
    </submittedName>
</protein>
<evidence type="ECO:0000256" key="10">
    <source>
        <dbReference type="ARBA" id="ARBA00023049"/>
    </source>
</evidence>
<feature type="transmembrane region" description="Helical" evidence="12">
    <location>
        <begin position="82"/>
        <end position="104"/>
    </location>
</feature>
<dbReference type="GO" id="GO:0046872">
    <property type="term" value="F:metal ion binding"/>
    <property type="evidence" value="ECO:0007669"/>
    <property type="project" value="UniProtKB-KW"/>
</dbReference>
<proteinExistence type="inferred from homology"/>
<evidence type="ECO:0000256" key="1">
    <source>
        <dbReference type="ARBA" id="ARBA00001947"/>
    </source>
</evidence>
<dbReference type="GO" id="GO:0016020">
    <property type="term" value="C:membrane"/>
    <property type="evidence" value="ECO:0007669"/>
    <property type="project" value="UniProtKB-SubCell"/>
</dbReference>
<reference evidence="14" key="1">
    <citation type="submission" date="2022-03" db="EMBL/GenBank/DDBJ databases">
        <title>Draft Genome Sequence of Firmicute Strain S0AB, a Heterotrophic Iron/Sulfur-Oxidizing Extreme Acidophile.</title>
        <authorList>
            <person name="Vergara E."/>
            <person name="Pakostova E."/>
            <person name="Johnson D.B."/>
            <person name="Holmes D.S."/>
        </authorList>
    </citation>
    <scope>NUCLEOTIDE SEQUENCE</scope>
    <source>
        <strain evidence="14">S0AB</strain>
    </source>
</reference>
<feature type="transmembrane region" description="Helical" evidence="12">
    <location>
        <begin position="12"/>
        <end position="39"/>
    </location>
</feature>
<evidence type="ECO:0000256" key="11">
    <source>
        <dbReference type="ARBA" id="ARBA00023136"/>
    </source>
</evidence>
<accession>A0A9X1V8H9</accession>
<gene>
    <name evidence="14" type="primary">spoIVFB</name>
    <name evidence="14" type="ORF">MM817_01450</name>
</gene>
<dbReference type="GO" id="GO:0008237">
    <property type="term" value="F:metallopeptidase activity"/>
    <property type="evidence" value="ECO:0007669"/>
    <property type="project" value="UniProtKB-KW"/>
</dbReference>
<dbReference type="GO" id="GO:0006508">
    <property type="term" value="P:proteolysis"/>
    <property type="evidence" value="ECO:0007669"/>
    <property type="project" value="UniProtKB-KW"/>
</dbReference>
<comment type="subcellular location">
    <subcellularLocation>
        <location evidence="2">Membrane</location>
        <topology evidence="2">Multi-pass membrane protein</topology>
    </subcellularLocation>
</comment>
<organism evidence="14 15">
    <name type="scientific">Sulfoacidibacillus ferrooxidans</name>
    <dbReference type="NCBI Taxonomy" id="2005001"/>
    <lineage>
        <taxon>Bacteria</taxon>
        <taxon>Bacillati</taxon>
        <taxon>Bacillota</taxon>
        <taxon>Bacilli</taxon>
        <taxon>Bacillales</taxon>
        <taxon>Alicyclobacillaceae</taxon>
        <taxon>Sulfoacidibacillus</taxon>
    </lineage>
</organism>
<dbReference type="AlphaFoldDB" id="A0A9X1V8H9"/>
<feature type="domain" description="Peptidase M50" evidence="13">
    <location>
        <begin position="30"/>
        <end position="103"/>
    </location>
</feature>
<keyword evidence="5 12" id="KW-0812">Transmembrane</keyword>
<comment type="cofactor">
    <cofactor evidence="1">
        <name>Zn(2+)</name>
        <dbReference type="ChEBI" id="CHEBI:29105"/>
    </cofactor>
</comment>
<evidence type="ECO:0000256" key="7">
    <source>
        <dbReference type="ARBA" id="ARBA00022801"/>
    </source>
</evidence>
<keyword evidence="10" id="KW-0482">Metalloprotease</keyword>
<keyword evidence="8" id="KW-0862">Zinc</keyword>
<dbReference type="Pfam" id="PF02163">
    <property type="entry name" value="Peptidase_M50"/>
    <property type="match status" value="2"/>
</dbReference>
<comment type="similarity">
    <text evidence="3">Belongs to the peptidase M50B family.</text>
</comment>
<dbReference type="Proteomes" id="UP001139263">
    <property type="component" value="Unassembled WGS sequence"/>
</dbReference>
<evidence type="ECO:0000256" key="5">
    <source>
        <dbReference type="ARBA" id="ARBA00022692"/>
    </source>
</evidence>
<evidence type="ECO:0000259" key="13">
    <source>
        <dbReference type="Pfam" id="PF02163"/>
    </source>
</evidence>
<evidence type="ECO:0000313" key="14">
    <source>
        <dbReference type="EMBL" id="MCI0183180.1"/>
    </source>
</evidence>
<dbReference type="RefSeq" id="WP_241713095.1">
    <property type="nucleotide sequence ID" value="NZ_JALBUF010000003.1"/>
</dbReference>
<dbReference type="CDD" id="cd06161">
    <property type="entry name" value="S2P-M50_SpoIVFB"/>
    <property type="match status" value="1"/>
</dbReference>
<keyword evidence="15" id="KW-1185">Reference proteome</keyword>
<evidence type="ECO:0000313" key="15">
    <source>
        <dbReference type="Proteomes" id="UP001139263"/>
    </source>
</evidence>
<keyword evidence="4" id="KW-0645">Protease</keyword>
<evidence type="ECO:0000256" key="8">
    <source>
        <dbReference type="ARBA" id="ARBA00022833"/>
    </source>
</evidence>
<feature type="transmembrane region" description="Helical" evidence="12">
    <location>
        <begin position="180"/>
        <end position="199"/>
    </location>
</feature>
<evidence type="ECO:0000256" key="4">
    <source>
        <dbReference type="ARBA" id="ARBA00022670"/>
    </source>
</evidence>
<dbReference type="PANTHER" id="PTHR39188:SF3">
    <property type="entry name" value="STAGE IV SPORULATION PROTEIN FB"/>
    <property type="match status" value="1"/>
</dbReference>
<dbReference type="PANTHER" id="PTHR39188">
    <property type="entry name" value="MEMBRANE-ASSOCIATED ZINC METALLOPROTEASE M50B"/>
    <property type="match status" value="1"/>
</dbReference>
<evidence type="ECO:0000256" key="12">
    <source>
        <dbReference type="SAM" id="Phobius"/>
    </source>
</evidence>
<dbReference type="InterPro" id="IPR008915">
    <property type="entry name" value="Peptidase_M50"/>
</dbReference>
<name>A0A9X1V8H9_9BACL</name>
<keyword evidence="9 12" id="KW-1133">Transmembrane helix</keyword>
<evidence type="ECO:0000256" key="3">
    <source>
        <dbReference type="ARBA" id="ARBA00007931"/>
    </source>
</evidence>
<dbReference type="EC" id="3.4.24.-" evidence="14"/>
<feature type="domain" description="Peptidase M50" evidence="13">
    <location>
        <begin position="117"/>
        <end position="165"/>
    </location>
</feature>
<evidence type="ECO:0000256" key="6">
    <source>
        <dbReference type="ARBA" id="ARBA00022723"/>
    </source>
</evidence>
<evidence type="ECO:0000256" key="2">
    <source>
        <dbReference type="ARBA" id="ARBA00004141"/>
    </source>
</evidence>
<comment type="caution">
    <text evidence="14">The sequence shown here is derived from an EMBL/GenBank/DDBJ whole genome shotgun (WGS) entry which is preliminary data.</text>
</comment>
<dbReference type="EMBL" id="JALBUF010000003">
    <property type="protein sequence ID" value="MCI0183180.1"/>
    <property type="molecule type" value="Genomic_DNA"/>
</dbReference>
<keyword evidence="6" id="KW-0479">Metal-binding</keyword>
<feature type="transmembrane region" description="Helical" evidence="12">
    <location>
        <begin position="156"/>
        <end position="174"/>
    </location>
</feature>
<keyword evidence="11 12" id="KW-0472">Membrane</keyword>
<sequence length="294" mass="32584">MTVWGIKVKVHPLFLAVIAIAVYGHYFTQIALLFTIVLLHEIGHVVAASAYGYQVESIELLPFGGVARLASNELGWNVKHETIIAISGPLVNLLLCIVGIMLQMTDHVTRVDTMNFVTMNLTIALFNLLPGLPLDGGRIARATLSSQYGYERSTRLVTKMSYYLAAGLMFLGLLSLGLGYADLGLLALGVFLLFSAFTLSKHSRYDTLRFLDAKRRSKKRNAEPLRALVVHPDMAIGDIAVSFAPGTYHIIYIRDDSVRGERYGLFPKSLNEEQILSAVFEQGLWREPIVELLS</sequence>